<dbReference type="GO" id="GO:0008743">
    <property type="term" value="F:L-threonine 3-dehydrogenase activity"/>
    <property type="evidence" value="ECO:0007669"/>
    <property type="project" value="UniProtKB-EC"/>
</dbReference>
<evidence type="ECO:0000256" key="4">
    <source>
        <dbReference type="ARBA" id="ARBA00060557"/>
    </source>
</evidence>
<gene>
    <name evidence="8" type="ORF">OSTQU699_LOCUS381</name>
</gene>
<dbReference type="PANTHER" id="PTHR42687:SF1">
    <property type="entry name" value="L-THREONINE 3-DEHYDROGENASE, MITOCHONDRIAL"/>
    <property type="match status" value="1"/>
</dbReference>
<dbReference type="InterPro" id="IPR051225">
    <property type="entry name" value="NAD(P)_epim/dehydratase"/>
</dbReference>
<organism evidence="8 9">
    <name type="scientific">Ostreobium quekettii</name>
    <dbReference type="NCBI Taxonomy" id="121088"/>
    <lineage>
        <taxon>Eukaryota</taxon>
        <taxon>Viridiplantae</taxon>
        <taxon>Chlorophyta</taxon>
        <taxon>core chlorophytes</taxon>
        <taxon>Ulvophyceae</taxon>
        <taxon>TCBD clade</taxon>
        <taxon>Bryopsidales</taxon>
        <taxon>Ostreobineae</taxon>
        <taxon>Ostreobiaceae</taxon>
        <taxon>Ostreobium</taxon>
    </lineage>
</organism>
<dbReference type="AlphaFoldDB" id="A0A8S1IMR2"/>
<dbReference type="InterPro" id="IPR036291">
    <property type="entry name" value="NAD(P)-bd_dom_sf"/>
</dbReference>
<evidence type="ECO:0000256" key="5">
    <source>
        <dbReference type="ARBA" id="ARBA00066604"/>
    </source>
</evidence>
<comment type="caution">
    <text evidence="8">The sequence shown here is derived from an EMBL/GenBank/DDBJ whole genome shotgun (WGS) entry which is preliminary data.</text>
</comment>
<dbReference type="Gene3D" id="3.40.50.720">
    <property type="entry name" value="NAD(P)-binding Rossmann-like Domain"/>
    <property type="match status" value="1"/>
</dbReference>
<proteinExistence type="inferred from homology"/>
<accession>A0A8S1IMR2</accession>
<dbReference type="PANTHER" id="PTHR42687">
    <property type="entry name" value="L-THREONINE 3-DEHYDROGENASE"/>
    <property type="match status" value="1"/>
</dbReference>
<name>A0A8S1IMR2_9CHLO</name>
<evidence type="ECO:0000256" key="6">
    <source>
        <dbReference type="ARBA" id="ARBA00069940"/>
    </source>
</evidence>
<dbReference type="FunFam" id="3.40.50.720:FF:000077">
    <property type="entry name" value="L-threonine 3-dehydrogenase, mitochondrial"/>
    <property type="match status" value="1"/>
</dbReference>
<evidence type="ECO:0000313" key="8">
    <source>
        <dbReference type="EMBL" id="CAD7695020.1"/>
    </source>
</evidence>
<reference evidence="8" key="1">
    <citation type="submission" date="2020-12" db="EMBL/GenBank/DDBJ databases">
        <authorList>
            <person name="Iha C."/>
        </authorList>
    </citation>
    <scope>NUCLEOTIDE SEQUENCE</scope>
</reference>
<evidence type="ECO:0000259" key="7">
    <source>
        <dbReference type="Pfam" id="PF01370"/>
    </source>
</evidence>
<keyword evidence="9" id="KW-1185">Reference proteome</keyword>
<sequence length="397" mass="43835">MSRLRSTALRLSRALQASLSGRGQMGGIHTSAAAQEPQYGGYMRTGQAGHDAAWGSDLPPRFLVTGASGQIGSELVPLLREKVGFDNVIASDVRTSRELLDSGPFVYCDVQDKDNLARIVLENGVSHIVHLATLLSAIGEKNPQLALRVNTTGIQNILELASSHKLKIYAPSTIAVFGETTPRDNTPDVTVMQPQTMYGITKVHQELLGDYYADKFGVDFRSLRYPGVVSSKSPPGGGTTDYAVEIFYAALKHGKYNCFLSEDMALPMMYMPDCLRATWQLMMAPKENLKQTTYNVTAMSFTPKQLSAAIKKLIPSFEIRHMPDYREDIARTWPVSIDDSSARRDWHWAPEYDLDAMTEHMMVELEARIKQQEQAQQAGFTGSNEILDNVAVAGAQP</sequence>
<feature type="domain" description="NAD-dependent epimerase/dehydratase" evidence="7">
    <location>
        <begin position="63"/>
        <end position="296"/>
    </location>
</feature>
<dbReference type="GO" id="GO:0006567">
    <property type="term" value="P:L-threonine catabolic process"/>
    <property type="evidence" value="ECO:0007669"/>
    <property type="project" value="TreeGrafter"/>
</dbReference>
<dbReference type="Proteomes" id="UP000708148">
    <property type="component" value="Unassembled WGS sequence"/>
</dbReference>
<dbReference type="SUPFAM" id="SSF51735">
    <property type="entry name" value="NAD(P)-binding Rossmann-fold domains"/>
    <property type="match status" value="1"/>
</dbReference>
<protein>
    <recommendedName>
        <fullName evidence="6">L-threonine 3-dehydrogenase, mitochondrial</fullName>
        <ecNumber evidence="5">1.1.1.103</ecNumber>
    </recommendedName>
</protein>
<evidence type="ECO:0000256" key="1">
    <source>
        <dbReference type="ARBA" id="ARBA00007637"/>
    </source>
</evidence>
<comment type="similarity">
    <text evidence="1">Belongs to the NAD(P)-dependent epimerase/dehydratase family.</text>
</comment>
<dbReference type="Pfam" id="PF01370">
    <property type="entry name" value="Epimerase"/>
    <property type="match status" value="1"/>
</dbReference>
<evidence type="ECO:0000313" key="9">
    <source>
        <dbReference type="Proteomes" id="UP000708148"/>
    </source>
</evidence>
<comment type="function">
    <text evidence="3">Catalyzes the NAD(+)-dependent oxidation of L-threonine to 2-amino-3-ketobutyrate, mediating L-threonine catabolism.</text>
</comment>
<dbReference type="InterPro" id="IPR001509">
    <property type="entry name" value="Epimerase_deHydtase"/>
</dbReference>
<evidence type="ECO:0000256" key="2">
    <source>
        <dbReference type="ARBA" id="ARBA00050613"/>
    </source>
</evidence>
<comment type="catalytic activity">
    <reaction evidence="2">
        <text>L-threonine + NAD(+) = (2S)-2-amino-3-oxobutanoate + NADH + H(+)</text>
        <dbReference type="Rhea" id="RHEA:13161"/>
        <dbReference type="ChEBI" id="CHEBI:15378"/>
        <dbReference type="ChEBI" id="CHEBI:57540"/>
        <dbReference type="ChEBI" id="CHEBI:57926"/>
        <dbReference type="ChEBI" id="CHEBI:57945"/>
        <dbReference type="ChEBI" id="CHEBI:78948"/>
        <dbReference type="EC" id="1.1.1.103"/>
    </reaction>
</comment>
<dbReference type="OrthoDB" id="16464at2759"/>
<dbReference type="EMBL" id="CAJHUC010000294">
    <property type="protein sequence ID" value="CAD7695020.1"/>
    <property type="molecule type" value="Genomic_DNA"/>
</dbReference>
<comment type="pathway">
    <text evidence="4">Amino-acid degradation; L-threonine degradation via oxydo-reductase pathway; glycine from L-threonine: step 1/2.</text>
</comment>
<evidence type="ECO:0000256" key="3">
    <source>
        <dbReference type="ARBA" id="ARBA00059023"/>
    </source>
</evidence>
<dbReference type="EC" id="1.1.1.103" evidence="5"/>